<organism evidence="1 2">
    <name type="scientific">Geobacillus proteiniphilus</name>
    <dbReference type="NCBI Taxonomy" id="860353"/>
    <lineage>
        <taxon>Bacteria</taxon>
        <taxon>Bacillati</taxon>
        <taxon>Bacillota</taxon>
        <taxon>Bacilli</taxon>
        <taxon>Bacillales</taxon>
        <taxon>Anoxybacillaceae</taxon>
        <taxon>Geobacillus</taxon>
    </lineage>
</organism>
<protein>
    <submittedName>
        <fullName evidence="1">Uncharacterized protein</fullName>
    </submittedName>
</protein>
<name>A0A1Q5SNL3_9BACL</name>
<accession>A0A1Q5SNL3</accession>
<evidence type="ECO:0000313" key="2">
    <source>
        <dbReference type="Proteomes" id="UP000186030"/>
    </source>
</evidence>
<reference evidence="2" key="2">
    <citation type="submission" date="2017-01" db="EMBL/GenBank/DDBJ databases">
        <title>Genome sequencing and annotation of Geobacillus sp. 1017, a Hydrocarbon-Oxidizing Thermophilic Bacterium Isolated from a Heavy Oil Reservoir (China).</title>
        <authorList>
            <person name="Kadnikov V.V."/>
            <person name="Mardanov A.V."/>
            <person name="Poltaraus A.B."/>
            <person name="Sokolova D.S."/>
            <person name="Semenova E.M."/>
            <person name="Ravin N.V."/>
            <person name="Tourova T.P."/>
            <person name="Nazina T.N."/>
        </authorList>
    </citation>
    <scope>NUCLEOTIDE SEQUENCE [LARGE SCALE GENOMIC DNA]</scope>
    <source>
        <strain evidence="2">1017</strain>
    </source>
</reference>
<proteinExistence type="predicted"/>
<dbReference type="EMBL" id="MQMG01000056">
    <property type="protein sequence ID" value="OKO89465.1"/>
    <property type="molecule type" value="Genomic_DNA"/>
</dbReference>
<comment type="caution">
    <text evidence="1">The sequence shown here is derived from an EMBL/GenBank/DDBJ whole genome shotgun (WGS) entry which is preliminary data.</text>
</comment>
<dbReference type="Proteomes" id="UP000186030">
    <property type="component" value="Unassembled WGS sequence"/>
</dbReference>
<gene>
    <name evidence="1" type="ORF">BRO54_3326</name>
</gene>
<evidence type="ECO:0000313" key="1">
    <source>
        <dbReference type="EMBL" id="OKO89465.1"/>
    </source>
</evidence>
<dbReference type="AlphaFoldDB" id="A0A1Q5SNL3"/>
<reference evidence="1 2" key="1">
    <citation type="submission" date="2016-11" db="EMBL/GenBank/DDBJ databases">
        <authorList>
            <person name="Kadnikov V."/>
            <person name="Nazina T."/>
        </authorList>
    </citation>
    <scope>NUCLEOTIDE SEQUENCE [LARGE SCALE GENOMIC DNA]</scope>
    <source>
        <strain evidence="1 2">1017</strain>
    </source>
</reference>
<sequence>MPHLLQTIPHLYFQPPRHVCQTRNPLIALEKKELKESTMKHIRGDHCK</sequence>